<evidence type="ECO:0000256" key="6">
    <source>
        <dbReference type="ARBA" id="ARBA00022892"/>
    </source>
</evidence>
<dbReference type="EMBL" id="CAJNOU010001067">
    <property type="protein sequence ID" value="CAF1145051.1"/>
    <property type="molecule type" value="Genomic_DNA"/>
</dbReference>
<evidence type="ECO:0000256" key="8">
    <source>
        <dbReference type="ARBA" id="ARBA00023034"/>
    </source>
</evidence>
<evidence type="ECO:0000313" key="17">
    <source>
        <dbReference type="EMBL" id="CAF0921978.1"/>
    </source>
</evidence>
<evidence type="ECO:0000313" key="19">
    <source>
        <dbReference type="EMBL" id="CAF1145051.1"/>
    </source>
</evidence>
<evidence type="ECO:0000313" key="15">
    <source>
        <dbReference type="EMBL" id="CAF0893141.1"/>
    </source>
</evidence>
<feature type="domain" description="AP complex mu/sigma subunit" evidence="13">
    <location>
        <begin position="14"/>
        <end position="151"/>
    </location>
</feature>
<dbReference type="GO" id="GO:0000139">
    <property type="term" value="C:Golgi membrane"/>
    <property type="evidence" value="ECO:0007669"/>
    <property type="project" value="UniProtKB-SubCell"/>
</dbReference>
<evidence type="ECO:0000313" key="18">
    <source>
        <dbReference type="EMBL" id="CAF0927103.1"/>
    </source>
</evidence>
<evidence type="ECO:0000313" key="14">
    <source>
        <dbReference type="EMBL" id="CAF0877669.1"/>
    </source>
</evidence>
<dbReference type="InterPro" id="IPR022775">
    <property type="entry name" value="AP_mu_sigma_su"/>
</dbReference>
<comment type="subcellular location">
    <subcellularLocation>
        <location evidence="12">Cytoplasm</location>
    </subcellularLocation>
    <subcellularLocation>
        <location evidence="1 12">Golgi apparatus membrane</location>
        <topology evidence="1 12">Peripheral membrane protein</topology>
        <orientation evidence="1 12">Cytoplasmic side</orientation>
    </subcellularLocation>
    <subcellularLocation>
        <location evidence="12">Cytoplasmic vesicle</location>
        <location evidence="12">COPI-coated vesicle membrane</location>
        <topology evidence="12">Peripheral membrane protein</topology>
        <orientation evidence="12">Cytoplasmic side</orientation>
    </subcellularLocation>
</comment>
<accession>A0A814AZ50</accession>
<evidence type="ECO:0000259" key="13">
    <source>
        <dbReference type="Pfam" id="PF01217"/>
    </source>
</evidence>
<evidence type="ECO:0000256" key="9">
    <source>
        <dbReference type="ARBA" id="ARBA00023136"/>
    </source>
</evidence>
<dbReference type="AlphaFoldDB" id="A0A814AZ50"/>
<dbReference type="GO" id="GO:0030126">
    <property type="term" value="C:COPI vesicle coat"/>
    <property type="evidence" value="ECO:0007669"/>
    <property type="project" value="UniProtKB-UniRule"/>
</dbReference>
<dbReference type="Proteomes" id="UP000663864">
    <property type="component" value="Unassembled WGS sequence"/>
</dbReference>
<sequence length="178" mass="20531">MVFDNIAVPSLYVIKGIIILDNDGNRILAKYYNNSYTTVKEQKDFEKSLFNKTHKGSGDVILLDNWTIVYRNNVDLLFYVMGSTNENELMLNSVLTCLFESLSTMLRKNVEKRHLYDNLDLVMLTLDEICDDGIILETDPILITQRVQLRQDDIPLGEQTVSQVLSHAKEQIKWSLLK</sequence>
<evidence type="ECO:0000256" key="4">
    <source>
        <dbReference type="ARBA" id="ARBA00022448"/>
    </source>
</evidence>
<dbReference type="PANTHER" id="PTHR11043">
    <property type="entry name" value="ZETA-COAT PROTEIN"/>
    <property type="match status" value="1"/>
</dbReference>
<dbReference type="Pfam" id="PF01217">
    <property type="entry name" value="Clat_adaptor_s"/>
    <property type="match status" value="1"/>
</dbReference>
<evidence type="ECO:0000313" key="23">
    <source>
        <dbReference type="Proteomes" id="UP000663870"/>
    </source>
</evidence>
<comment type="function">
    <text evidence="11">The coatomer is a cytosolic protein complex that binds to dilysine motifs and reversibly associates with Golgi non-clathrin-coated vesicles, which further mediate biosynthetic protein transport from the ER, via the Golgi up to the trans Golgi network. Coatomer complex is required for budding from Golgi membranes, and is essential for the retrograde Golgi-to-ER transport of dilysine-tagged proteins. The zeta subunit may be involved in regulating the coat assembly and, hence, the rate of biosynthetic protein transport due to its association-dissociation properties with the coatomer complex.</text>
</comment>
<evidence type="ECO:0000256" key="3">
    <source>
        <dbReference type="ARBA" id="ARBA00011775"/>
    </source>
</evidence>
<keyword evidence="7 12" id="KW-0653">Protein transport</keyword>
<evidence type="ECO:0000313" key="16">
    <source>
        <dbReference type="EMBL" id="CAF0905848.1"/>
    </source>
</evidence>
<evidence type="ECO:0000313" key="20">
    <source>
        <dbReference type="EMBL" id="CAF3621337.1"/>
    </source>
</evidence>
<keyword evidence="9 12" id="KW-0472">Membrane</keyword>
<dbReference type="Proteomes" id="UP000663836">
    <property type="component" value="Unassembled WGS sequence"/>
</dbReference>
<evidence type="ECO:0000313" key="22">
    <source>
        <dbReference type="EMBL" id="CAF4178362.1"/>
    </source>
</evidence>
<dbReference type="Proteomes" id="UP000663889">
    <property type="component" value="Unassembled WGS sequence"/>
</dbReference>
<dbReference type="EMBL" id="CAJOAX010000600">
    <property type="protein sequence ID" value="CAF3621337.1"/>
    <property type="molecule type" value="Genomic_DNA"/>
</dbReference>
<comment type="caution">
    <text evidence="17">The sequence shown here is derived from an EMBL/GenBank/DDBJ whole genome shotgun (WGS) entry which is preliminary data.</text>
</comment>
<dbReference type="EMBL" id="CAJOBE010014454">
    <property type="protein sequence ID" value="CAF4178362.1"/>
    <property type="molecule type" value="Genomic_DNA"/>
</dbReference>
<dbReference type="EMBL" id="CAJNOH010000146">
    <property type="protein sequence ID" value="CAF0905848.1"/>
    <property type="molecule type" value="Genomic_DNA"/>
</dbReference>
<dbReference type="GO" id="GO:0006890">
    <property type="term" value="P:retrograde vesicle-mediated transport, Golgi to endoplasmic reticulum"/>
    <property type="evidence" value="ECO:0007669"/>
    <property type="project" value="UniProtKB-UniRule"/>
</dbReference>
<evidence type="ECO:0000313" key="21">
    <source>
        <dbReference type="EMBL" id="CAF3777348.1"/>
    </source>
</evidence>
<dbReference type="GO" id="GO:0006891">
    <property type="term" value="P:intra-Golgi vesicle-mediated transport"/>
    <property type="evidence" value="ECO:0007669"/>
    <property type="project" value="TreeGrafter"/>
</dbReference>
<dbReference type="PANTHER" id="PTHR11043:SF0">
    <property type="entry name" value="COATOMER SUBUNIT ZETA"/>
    <property type="match status" value="1"/>
</dbReference>
<gene>
    <name evidence="22" type="ORF">FNK824_LOCUS35079</name>
    <name evidence="21" type="ORF">JBS370_LOCUS14034</name>
    <name evidence="17" type="ORF">JXQ802_LOCUS10179</name>
    <name evidence="18" type="ORF">JXQ802_LOCUS10436</name>
    <name evidence="20" type="ORF">OTI717_LOCUS7824</name>
    <name evidence="16" type="ORF">PYM288_LOCUS9760</name>
    <name evidence="14" type="ORF">RFH988_LOCUS7798</name>
    <name evidence="19" type="ORF">SEV965_LOCUS18137</name>
    <name evidence="15" type="ORF">ZHD862_LOCUS6985</name>
</gene>
<dbReference type="EMBL" id="CAJNOL010000199">
    <property type="protein sequence ID" value="CAF0927103.1"/>
    <property type="molecule type" value="Genomic_DNA"/>
</dbReference>
<organism evidence="17 23">
    <name type="scientific">Rotaria sordida</name>
    <dbReference type="NCBI Taxonomy" id="392033"/>
    <lineage>
        <taxon>Eukaryota</taxon>
        <taxon>Metazoa</taxon>
        <taxon>Spiralia</taxon>
        <taxon>Gnathifera</taxon>
        <taxon>Rotifera</taxon>
        <taxon>Eurotatoria</taxon>
        <taxon>Bdelloidea</taxon>
        <taxon>Philodinida</taxon>
        <taxon>Philodinidae</taxon>
        <taxon>Rotaria</taxon>
    </lineage>
</organism>
<dbReference type="Gene3D" id="3.30.450.60">
    <property type="match status" value="1"/>
</dbReference>
<dbReference type="EMBL" id="CAJNOT010000205">
    <property type="protein sequence ID" value="CAF0893141.1"/>
    <property type="molecule type" value="Genomic_DNA"/>
</dbReference>
<dbReference type="OrthoDB" id="10249988at2759"/>
<dbReference type="Proteomes" id="UP000663854">
    <property type="component" value="Unassembled WGS sequence"/>
</dbReference>
<evidence type="ECO:0000256" key="1">
    <source>
        <dbReference type="ARBA" id="ARBA00004255"/>
    </source>
</evidence>
<proteinExistence type="inferred from homology"/>
<dbReference type="FunFam" id="3.30.450.60:FF:000013">
    <property type="entry name" value="Coatomer subunit zeta"/>
    <property type="match status" value="1"/>
</dbReference>
<keyword evidence="6 12" id="KW-0931">ER-Golgi transport</keyword>
<evidence type="ECO:0000256" key="7">
    <source>
        <dbReference type="ARBA" id="ARBA00022927"/>
    </source>
</evidence>
<keyword evidence="8 12" id="KW-0333">Golgi apparatus</keyword>
<keyword evidence="4 12" id="KW-0813">Transport</keyword>
<dbReference type="Proteomes" id="UP000663870">
    <property type="component" value="Unassembled WGS sequence"/>
</dbReference>
<dbReference type="Proteomes" id="UP000663882">
    <property type="component" value="Unassembled WGS sequence"/>
</dbReference>
<dbReference type="Proteomes" id="UP000663874">
    <property type="component" value="Unassembled WGS sequence"/>
</dbReference>
<dbReference type="InterPro" id="IPR011012">
    <property type="entry name" value="Longin-like_dom_sf"/>
</dbReference>
<comment type="similarity">
    <text evidence="2 12">Belongs to the adaptor complexes small subunit family.</text>
</comment>
<evidence type="ECO:0000256" key="10">
    <source>
        <dbReference type="ARBA" id="ARBA00023329"/>
    </source>
</evidence>
<dbReference type="Proteomes" id="UP000663823">
    <property type="component" value="Unassembled WGS sequence"/>
</dbReference>
<dbReference type="GO" id="GO:0006886">
    <property type="term" value="P:intracellular protein transport"/>
    <property type="evidence" value="ECO:0007669"/>
    <property type="project" value="TreeGrafter"/>
</dbReference>
<dbReference type="CDD" id="cd14829">
    <property type="entry name" value="Zeta-COP"/>
    <property type="match status" value="1"/>
</dbReference>
<protein>
    <recommendedName>
        <fullName evidence="12">Coatomer subunit zeta</fullName>
    </recommendedName>
</protein>
<dbReference type="EMBL" id="CAJOBD010001241">
    <property type="protein sequence ID" value="CAF3777348.1"/>
    <property type="molecule type" value="Genomic_DNA"/>
</dbReference>
<keyword evidence="10 12" id="KW-0968">Cytoplasmic vesicle</keyword>
<evidence type="ECO:0000256" key="5">
    <source>
        <dbReference type="ARBA" id="ARBA00022490"/>
    </source>
</evidence>
<evidence type="ECO:0000256" key="2">
    <source>
        <dbReference type="ARBA" id="ARBA00006972"/>
    </source>
</evidence>
<keyword evidence="23" id="KW-1185">Reference proteome</keyword>
<dbReference type="EMBL" id="CAJNOL010000192">
    <property type="protein sequence ID" value="CAF0921978.1"/>
    <property type="molecule type" value="Genomic_DNA"/>
</dbReference>
<dbReference type="SUPFAM" id="SSF64356">
    <property type="entry name" value="SNARE-like"/>
    <property type="match status" value="1"/>
</dbReference>
<comment type="subunit">
    <text evidence="3 12">Oligomeric complex that consists of at least the alpha, beta, beta', gamma, delta, epsilon and zeta subunits.</text>
</comment>
<dbReference type="InterPro" id="IPR039652">
    <property type="entry name" value="Coatomer_zeta"/>
</dbReference>
<evidence type="ECO:0000256" key="11">
    <source>
        <dbReference type="ARBA" id="ARBA00045555"/>
    </source>
</evidence>
<reference evidence="17" key="1">
    <citation type="submission" date="2021-02" db="EMBL/GenBank/DDBJ databases">
        <authorList>
            <person name="Nowell W R."/>
        </authorList>
    </citation>
    <scope>NUCLEOTIDE SEQUENCE</scope>
</reference>
<keyword evidence="5 12" id="KW-0963">Cytoplasm</keyword>
<evidence type="ECO:0000256" key="12">
    <source>
        <dbReference type="RuleBase" id="RU366053"/>
    </source>
</evidence>
<name>A0A814AZ50_9BILA</name>
<dbReference type="EMBL" id="CAJNOO010000251">
    <property type="protein sequence ID" value="CAF0877669.1"/>
    <property type="molecule type" value="Genomic_DNA"/>
</dbReference>